<accession>A0A6G0XI50</accession>
<gene>
    <name evidence="2" type="ORF">Ae201684_004549</name>
</gene>
<dbReference type="InterPro" id="IPR044068">
    <property type="entry name" value="CB"/>
</dbReference>
<evidence type="ECO:0000313" key="3">
    <source>
        <dbReference type="Proteomes" id="UP000481153"/>
    </source>
</evidence>
<reference evidence="2 3" key="1">
    <citation type="submission" date="2019-07" db="EMBL/GenBank/DDBJ databases">
        <title>Genomics analysis of Aphanomyces spp. identifies a new class of oomycete effector associated with host adaptation.</title>
        <authorList>
            <person name="Gaulin E."/>
        </authorList>
    </citation>
    <scope>NUCLEOTIDE SEQUENCE [LARGE SCALE GENOMIC DNA]</scope>
    <source>
        <strain evidence="2 3">ATCC 201684</strain>
    </source>
</reference>
<dbReference type="EMBL" id="VJMJ01000056">
    <property type="protein sequence ID" value="KAF0739968.1"/>
    <property type="molecule type" value="Genomic_DNA"/>
</dbReference>
<sequence>MAEAEYLTIEAARRNRLSNKTRKGYASGINQIVIWASQAGRNDLLADDIDEPEKSSLNLGLFGYQDFLEWRINKPKKITVGTLDSYRSAIKNLYKQQNIKLPEAYNDDMKEVYSGLKKSLAQDLQSGGRKSIRFDHFTFEDDSIGITFHKTKTAQEGTKNKDPKHCFGNPLKPTICLFLSLGIYVILKYNQIAYFQAQIKRLGLEKV</sequence>
<dbReference type="PROSITE" id="PS51900">
    <property type="entry name" value="CB"/>
    <property type="match status" value="1"/>
</dbReference>
<dbReference type="AlphaFoldDB" id="A0A6G0XI50"/>
<dbReference type="VEuPathDB" id="FungiDB:AeMF1_019675"/>
<evidence type="ECO:0000259" key="1">
    <source>
        <dbReference type="PROSITE" id="PS51900"/>
    </source>
</evidence>
<comment type="caution">
    <text evidence="2">The sequence shown here is derived from an EMBL/GenBank/DDBJ whole genome shotgun (WGS) entry which is preliminary data.</text>
</comment>
<evidence type="ECO:0000313" key="2">
    <source>
        <dbReference type="EMBL" id="KAF0739968.1"/>
    </source>
</evidence>
<name>A0A6G0XI50_9STRA</name>
<proteinExistence type="predicted"/>
<organism evidence="2 3">
    <name type="scientific">Aphanomyces euteiches</name>
    <dbReference type="NCBI Taxonomy" id="100861"/>
    <lineage>
        <taxon>Eukaryota</taxon>
        <taxon>Sar</taxon>
        <taxon>Stramenopiles</taxon>
        <taxon>Oomycota</taxon>
        <taxon>Saprolegniomycetes</taxon>
        <taxon>Saprolegniales</taxon>
        <taxon>Verrucalvaceae</taxon>
        <taxon>Aphanomyces</taxon>
    </lineage>
</organism>
<dbReference type="Proteomes" id="UP000481153">
    <property type="component" value="Unassembled WGS sequence"/>
</dbReference>
<feature type="domain" description="Core-binding (CB)" evidence="1">
    <location>
        <begin position="1"/>
        <end position="98"/>
    </location>
</feature>
<keyword evidence="3" id="KW-1185">Reference proteome</keyword>
<protein>
    <recommendedName>
        <fullName evidence="1">Core-binding (CB) domain-containing protein</fullName>
    </recommendedName>
</protein>